<sequence>MTQSHGKPIARTITVAILVLVTLFLVVGGGWLIALGGSGYYLVAGLVMAIITWLYARDRLASLWLYAVLLFATIAWGIWESGTDFWALTPRLDIWFVLGLWLVLPWASRRLLPSAGAKSLLSLGLVAVLAVLGLSWFNDPQEVNGSLARAPSAQKAPVAGVADADWPAYGRTQAGVRYSPLAQINDGNVNKLQLAWKYQTGDFKGNDDSGETTAELTPIKVGNRMFICTTHQFLDALDPATGKRLWRFDPQLKADRTFQHLTCRGVSYYDSANVEANNTSVQKNLTQASAECPRKVILPVNDGRLFAVNPDTGKPCSDFGNQGQVDLQANMPFPYRGGYNPTSPPVVTGSTIVIGGSITDNLSNSEPSGVIRGYDVNTGALRWVFDTGAEDPNQMPGDKGEFVHNSPNAWAPLAYDAKTDIVYVPTGVGTPDIWGGDRTELKERYANSMLALDASTGKLVWNFQTTHHDLWDMDVPSQPSLVDLKRPDGTTVPAIYVLTKTGQLFVLNRLNGEAILPVTEKPVPQTVKHGPQTKGEHYSPTQPFSPLNMGPHENLTDKNMWGATMFDQLMCRVIFHRLNYEGIYTPPSENGTLVFPGNLGIFEWGGMSVDSDRQVAFMNPLGLPFVSRLIPADPNRPRTEKGAGTEQGVQPMYGAPYGVELNAFLSPLGLPCKEPAWMTVAGVDLATHEVVWRKRVGTIRDSLPKLMQLPPIKTGVPGLGGLISTGGNLMFIGATQDDYLRAFNASNGELLWQARLPAGGQATPMTYDIGGKQYVVIMAGGHGSFGTKMGDSLMAYALPD</sequence>
<dbReference type="PROSITE" id="PS00364">
    <property type="entry name" value="BACTERIAL_PQQ_2"/>
    <property type="match status" value="1"/>
</dbReference>
<dbReference type="InterPro" id="IPR018391">
    <property type="entry name" value="PQQ_b-propeller_rpt"/>
</dbReference>
<proteinExistence type="inferred from homology"/>
<feature type="transmembrane region" description="Helical" evidence="11">
    <location>
        <begin position="39"/>
        <end position="56"/>
    </location>
</feature>
<evidence type="ECO:0000259" key="12">
    <source>
        <dbReference type="Pfam" id="PF01011"/>
    </source>
</evidence>
<evidence type="ECO:0000256" key="11">
    <source>
        <dbReference type="SAM" id="Phobius"/>
    </source>
</evidence>
<evidence type="ECO:0000256" key="3">
    <source>
        <dbReference type="ARBA" id="ARBA00008156"/>
    </source>
</evidence>
<keyword evidence="4" id="KW-1003">Cell membrane</keyword>
<feature type="transmembrane region" description="Helical" evidence="11">
    <location>
        <begin position="119"/>
        <end position="137"/>
    </location>
</feature>
<dbReference type="PANTHER" id="PTHR32303:SF4">
    <property type="entry name" value="QUINOPROTEIN GLUCOSE DEHYDROGENASE"/>
    <property type="match status" value="1"/>
</dbReference>
<dbReference type="Gene3D" id="2.140.10.10">
    <property type="entry name" value="Quinoprotein alcohol dehydrogenase-like superfamily"/>
    <property type="match status" value="1"/>
</dbReference>
<comment type="cofactor">
    <cofactor evidence="1">
        <name>pyrroloquinoline quinone</name>
        <dbReference type="ChEBI" id="CHEBI:58442"/>
    </cofactor>
</comment>
<feature type="domain" description="Pyrrolo-quinoline quinone repeat" evidence="12">
    <location>
        <begin position="166"/>
        <end position="775"/>
    </location>
</feature>
<evidence type="ECO:0000256" key="8">
    <source>
        <dbReference type="ARBA" id="ARBA00023002"/>
    </source>
</evidence>
<dbReference type="CDD" id="cd10280">
    <property type="entry name" value="PQQ_mGDH"/>
    <property type="match status" value="1"/>
</dbReference>
<dbReference type="GO" id="GO:0048038">
    <property type="term" value="F:quinone binding"/>
    <property type="evidence" value="ECO:0007669"/>
    <property type="project" value="InterPro"/>
</dbReference>
<dbReference type="SMART" id="SM00564">
    <property type="entry name" value="PQQ"/>
    <property type="match status" value="4"/>
</dbReference>
<evidence type="ECO:0000313" key="13">
    <source>
        <dbReference type="EMBL" id="QMV72457.1"/>
    </source>
</evidence>
<evidence type="ECO:0000256" key="7">
    <source>
        <dbReference type="ARBA" id="ARBA00022989"/>
    </source>
</evidence>
<dbReference type="AlphaFoldDB" id="A0A7G5EEN2"/>
<reference evidence="13 14" key="1">
    <citation type="journal article" date="2020" name="G3 (Bethesda)">
        <title>CeMbio - The Caenorhabditis elegans Microbiome Resource.</title>
        <authorList>
            <person name="Dirksen P."/>
            <person name="Assie A."/>
            <person name="Zimmermann J."/>
            <person name="Zhang F."/>
            <person name="Tietje A.M."/>
            <person name="Marsh S.A."/>
            <person name="Felix M.A."/>
            <person name="Shapira M."/>
            <person name="Kaleta C."/>
            <person name="Schulenburg H."/>
            <person name="Samuel B."/>
        </authorList>
    </citation>
    <scope>NUCLEOTIDE SEQUENCE [LARGE SCALE GENOMIC DNA]</scope>
    <source>
        <strain evidence="13 14">BIGb0172</strain>
    </source>
</reference>
<evidence type="ECO:0000256" key="5">
    <source>
        <dbReference type="ARBA" id="ARBA00022692"/>
    </source>
</evidence>
<evidence type="ECO:0000256" key="9">
    <source>
        <dbReference type="ARBA" id="ARBA00023136"/>
    </source>
</evidence>
<dbReference type="InterPro" id="IPR017511">
    <property type="entry name" value="PQQ_mDH"/>
</dbReference>
<keyword evidence="9 11" id="KW-0472">Membrane</keyword>
<dbReference type="PANTHER" id="PTHR32303">
    <property type="entry name" value="QUINOPROTEIN ALCOHOL DEHYDROGENASE (CYTOCHROME C)"/>
    <property type="match status" value="1"/>
</dbReference>
<comment type="similarity">
    <text evidence="3">Belongs to the bacterial PQQ dehydrogenase family.</text>
</comment>
<dbReference type="InterPro" id="IPR011047">
    <property type="entry name" value="Quinoprotein_ADH-like_sf"/>
</dbReference>
<keyword evidence="14" id="KW-1185">Reference proteome</keyword>
<gene>
    <name evidence="13" type="ORF">HS961_06185</name>
</gene>
<feature type="transmembrane region" description="Helical" evidence="11">
    <location>
        <begin position="63"/>
        <end position="79"/>
    </location>
</feature>
<dbReference type="Proteomes" id="UP000515240">
    <property type="component" value="Chromosome"/>
</dbReference>
<evidence type="ECO:0000256" key="2">
    <source>
        <dbReference type="ARBA" id="ARBA00004651"/>
    </source>
</evidence>
<keyword evidence="7 11" id="KW-1133">Transmembrane helix</keyword>
<evidence type="ECO:0000313" key="14">
    <source>
        <dbReference type="Proteomes" id="UP000515240"/>
    </source>
</evidence>
<evidence type="ECO:0000256" key="1">
    <source>
        <dbReference type="ARBA" id="ARBA00001931"/>
    </source>
</evidence>
<feature type="transmembrane region" description="Helical" evidence="11">
    <location>
        <begin position="85"/>
        <end position="107"/>
    </location>
</feature>
<dbReference type="NCBIfam" id="TIGR03074">
    <property type="entry name" value="PQQ_membr_DH"/>
    <property type="match status" value="1"/>
</dbReference>
<dbReference type="InterPro" id="IPR001479">
    <property type="entry name" value="Quinoprotein_DH_CS"/>
</dbReference>
<protein>
    <submittedName>
        <fullName evidence="13">Glucose/quinate/shikimate family membrane-bound PQQ-dependent dehydrogenase</fullName>
    </submittedName>
</protein>
<evidence type="ECO:0000256" key="6">
    <source>
        <dbReference type="ARBA" id="ARBA00022891"/>
    </source>
</evidence>
<feature type="transmembrane region" description="Helical" evidence="11">
    <location>
        <begin position="12"/>
        <end position="33"/>
    </location>
</feature>
<name>A0A7G5EEN2_9BURK</name>
<keyword evidence="6" id="KW-0634">PQQ</keyword>
<dbReference type="GO" id="GO:0030288">
    <property type="term" value="C:outer membrane-bounded periplasmic space"/>
    <property type="evidence" value="ECO:0007669"/>
    <property type="project" value="InterPro"/>
</dbReference>
<dbReference type="SUPFAM" id="SSF50998">
    <property type="entry name" value="Quinoprotein alcohol dehydrogenase-like"/>
    <property type="match status" value="1"/>
</dbReference>
<feature type="region of interest" description="Disordered" evidence="10">
    <location>
        <begin position="523"/>
        <end position="548"/>
    </location>
</feature>
<comment type="subcellular location">
    <subcellularLocation>
        <location evidence="2">Cell membrane</location>
        <topology evidence="2">Multi-pass membrane protein</topology>
    </subcellularLocation>
</comment>
<keyword evidence="5 11" id="KW-0812">Transmembrane</keyword>
<accession>A0A7G5EEN2</accession>
<dbReference type="RefSeq" id="WP_182326876.1">
    <property type="nucleotide sequence ID" value="NZ_CP058554.1"/>
</dbReference>
<dbReference type="EMBL" id="CP058554">
    <property type="protein sequence ID" value="QMV72457.1"/>
    <property type="molecule type" value="Genomic_DNA"/>
</dbReference>
<organism evidence="13 14">
    <name type="scientific">Comamonas piscis</name>
    <dbReference type="NCBI Taxonomy" id="1562974"/>
    <lineage>
        <taxon>Bacteria</taxon>
        <taxon>Pseudomonadati</taxon>
        <taxon>Pseudomonadota</taxon>
        <taxon>Betaproteobacteria</taxon>
        <taxon>Burkholderiales</taxon>
        <taxon>Comamonadaceae</taxon>
        <taxon>Comamonas</taxon>
    </lineage>
</organism>
<keyword evidence="8" id="KW-0560">Oxidoreductase</keyword>
<evidence type="ECO:0000256" key="10">
    <source>
        <dbReference type="SAM" id="MobiDB-lite"/>
    </source>
</evidence>
<dbReference type="GO" id="GO:0008876">
    <property type="term" value="F:quinoprotein glucose dehydrogenase activity"/>
    <property type="evidence" value="ECO:0007669"/>
    <property type="project" value="TreeGrafter"/>
</dbReference>
<dbReference type="GO" id="GO:0005886">
    <property type="term" value="C:plasma membrane"/>
    <property type="evidence" value="ECO:0007669"/>
    <property type="project" value="UniProtKB-SubCell"/>
</dbReference>
<dbReference type="KEGG" id="cpis:HS961_06185"/>
<dbReference type="InterPro" id="IPR002372">
    <property type="entry name" value="PQQ_rpt_dom"/>
</dbReference>
<evidence type="ECO:0000256" key="4">
    <source>
        <dbReference type="ARBA" id="ARBA00022475"/>
    </source>
</evidence>
<dbReference type="Pfam" id="PF01011">
    <property type="entry name" value="PQQ"/>
    <property type="match status" value="1"/>
</dbReference>